<dbReference type="CDD" id="cd02020">
    <property type="entry name" value="CMPK"/>
    <property type="match status" value="1"/>
</dbReference>
<dbReference type="GO" id="GO:0015949">
    <property type="term" value="P:nucleobase-containing small molecule interconversion"/>
    <property type="evidence" value="ECO:0007669"/>
    <property type="project" value="TreeGrafter"/>
</dbReference>
<dbReference type="KEGG" id="mur:EQY75_03995"/>
<evidence type="ECO:0000256" key="7">
    <source>
        <dbReference type="ARBA" id="ARBA00048478"/>
    </source>
</evidence>
<dbReference type="NCBIfam" id="TIGR00017">
    <property type="entry name" value="cmk"/>
    <property type="match status" value="1"/>
</dbReference>
<comment type="subcellular location">
    <subcellularLocation>
        <location evidence="8">Cytoplasm</location>
    </subcellularLocation>
</comment>
<reference evidence="10 11" key="1">
    <citation type="submission" date="2019-01" db="EMBL/GenBank/DDBJ databases">
        <title>Muriicola soli sp. nov., isolated from soil.</title>
        <authorList>
            <person name="Kang H.J."/>
            <person name="Kim S.B."/>
        </authorList>
    </citation>
    <scope>NUCLEOTIDE SEQUENCE [LARGE SCALE GENOMIC DNA]</scope>
    <source>
        <strain evidence="10 11">MMS17-SY002</strain>
    </source>
</reference>
<evidence type="ECO:0000256" key="1">
    <source>
        <dbReference type="ARBA" id="ARBA00009427"/>
    </source>
</evidence>
<name>A0A411E8B8_9FLAO</name>
<keyword evidence="8" id="KW-0963">Cytoplasm</keyword>
<evidence type="ECO:0000259" key="9">
    <source>
        <dbReference type="Pfam" id="PF02224"/>
    </source>
</evidence>
<evidence type="ECO:0000256" key="4">
    <source>
        <dbReference type="ARBA" id="ARBA00022777"/>
    </source>
</evidence>
<dbReference type="GO" id="GO:0005524">
    <property type="term" value="F:ATP binding"/>
    <property type="evidence" value="ECO:0007669"/>
    <property type="project" value="UniProtKB-UniRule"/>
</dbReference>
<dbReference type="GO" id="GO:0036431">
    <property type="term" value="F:dCMP kinase activity"/>
    <property type="evidence" value="ECO:0007669"/>
    <property type="project" value="InterPro"/>
</dbReference>
<dbReference type="Pfam" id="PF02224">
    <property type="entry name" value="Cytidylate_kin"/>
    <property type="match status" value="1"/>
</dbReference>
<evidence type="ECO:0000256" key="3">
    <source>
        <dbReference type="ARBA" id="ARBA00022741"/>
    </source>
</evidence>
<proteinExistence type="inferred from homology"/>
<dbReference type="EMBL" id="CP035544">
    <property type="protein sequence ID" value="QBA63773.1"/>
    <property type="molecule type" value="Genomic_DNA"/>
</dbReference>
<evidence type="ECO:0000256" key="6">
    <source>
        <dbReference type="ARBA" id="ARBA00047615"/>
    </source>
</evidence>
<feature type="binding site" evidence="8">
    <location>
        <begin position="10"/>
        <end position="18"/>
    </location>
    <ligand>
        <name>ATP</name>
        <dbReference type="ChEBI" id="CHEBI:30616"/>
    </ligand>
</feature>
<dbReference type="GO" id="GO:0036430">
    <property type="term" value="F:CMP kinase activity"/>
    <property type="evidence" value="ECO:0007669"/>
    <property type="project" value="RHEA"/>
</dbReference>
<dbReference type="GO" id="GO:0006220">
    <property type="term" value="P:pyrimidine nucleotide metabolic process"/>
    <property type="evidence" value="ECO:0007669"/>
    <property type="project" value="UniProtKB-UniRule"/>
</dbReference>
<protein>
    <recommendedName>
        <fullName evidence="8">Cytidylate kinase</fullName>
        <shortName evidence="8">CK</shortName>
        <ecNumber evidence="8">2.7.4.25</ecNumber>
    </recommendedName>
    <alternativeName>
        <fullName evidence="8">Cytidine monophosphate kinase</fullName>
        <shortName evidence="8">CMP kinase</shortName>
    </alternativeName>
</protein>
<keyword evidence="11" id="KW-1185">Reference proteome</keyword>
<dbReference type="InterPro" id="IPR003136">
    <property type="entry name" value="Cytidylate_kin"/>
</dbReference>
<dbReference type="AlphaFoldDB" id="A0A411E8B8"/>
<dbReference type="SUPFAM" id="SSF52540">
    <property type="entry name" value="P-loop containing nucleoside triphosphate hydrolases"/>
    <property type="match status" value="1"/>
</dbReference>
<comment type="catalytic activity">
    <reaction evidence="7 8">
        <text>CMP + ATP = CDP + ADP</text>
        <dbReference type="Rhea" id="RHEA:11600"/>
        <dbReference type="ChEBI" id="CHEBI:30616"/>
        <dbReference type="ChEBI" id="CHEBI:58069"/>
        <dbReference type="ChEBI" id="CHEBI:60377"/>
        <dbReference type="ChEBI" id="CHEBI:456216"/>
        <dbReference type="EC" id="2.7.4.25"/>
    </reaction>
</comment>
<evidence type="ECO:0000256" key="2">
    <source>
        <dbReference type="ARBA" id="ARBA00022679"/>
    </source>
</evidence>
<dbReference type="InterPro" id="IPR027417">
    <property type="entry name" value="P-loop_NTPase"/>
</dbReference>
<organism evidence="10 11">
    <name type="scientific">Muriicola soli</name>
    <dbReference type="NCBI Taxonomy" id="2507538"/>
    <lineage>
        <taxon>Bacteria</taxon>
        <taxon>Pseudomonadati</taxon>
        <taxon>Bacteroidota</taxon>
        <taxon>Flavobacteriia</taxon>
        <taxon>Flavobacteriales</taxon>
        <taxon>Flavobacteriaceae</taxon>
        <taxon>Muriicola</taxon>
    </lineage>
</organism>
<dbReference type="OrthoDB" id="9807434at2"/>
<keyword evidence="2 8" id="KW-0808">Transferase</keyword>
<accession>A0A411E8B8</accession>
<keyword evidence="4 8" id="KW-0418">Kinase</keyword>
<comment type="catalytic activity">
    <reaction evidence="6 8">
        <text>dCMP + ATP = dCDP + ADP</text>
        <dbReference type="Rhea" id="RHEA:25094"/>
        <dbReference type="ChEBI" id="CHEBI:30616"/>
        <dbReference type="ChEBI" id="CHEBI:57566"/>
        <dbReference type="ChEBI" id="CHEBI:58593"/>
        <dbReference type="ChEBI" id="CHEBI:456216"/>
        <dbReference type="EC" id="2.7.4.25"/>
    </reaction>
</comment>
<dbReference type="RefSeq" id="WP_129603079.1">
    <property type="nucleotide sequence ID" value="NZ_CP035544.1"/>
</dbReference>
<evidence type="ECO:0000256" key="8">
    <source>
        <dbReference type="HAMAP-Rule" id="MF_00238"/>
    </source>
</evidence>
<keyword evidence="5 8" id="KW-0067">ATP-binding</keyword>
<keyword evidence="3 8" id="KW-0547">Nucleotide-binding</keyword>
<dbReference type="Proteomes" id="UP000290889">
    <property type="component" value="Chromosome"/>
</dbReference>
<dbReference type="PANTHER" id="PTHR21299">
    <property type="entry name" value="CYTIDYLATE KINASE/PANTOATE-BETA-ALANINE LIGASE"/>
    <property type="match status" value="1"/>
</dbReference>
<gene>
    <name evidence="8" type="primary">cmk</name>
    <name evidence="10" type="ORF">EQY75_03995</name>
</gene>
<dbReference type="HAMAP" id="MF_00238">
    <property type="entry name" value="Cytidyl_kinase_type1"/>
    <property type="match status" value="1"/>
</dbReference>
<sequence length="229" mass="25791">MKRIIIAIDGYSSTGKSTMAKQLAKALDYIYVDTGAMYRAITLFAIENDLIGPAGFKKSTLIGELPNLNLEFKYNASLGFSEMYLNGRHVEKEIRTLEVSQFVSQVSVVPEVREKMVALQKAMGKNKGLVMDGRDIGTVVFPEAELKIFMTASPDIRATRRYKELLDRGADISFEEVLENVQARDYIDSHRKFSPLKKAEDAVVLDNSKLNQDEQFKRALALAEEKIKE</sequence>
<dbReference type="GO" id="GO:0005829">
    <property type="term" value="C:cytosol"/>
    <property type="evidence" value="ECO:0007669"/>
    <property type="project" value="TreeGrafter"/>
</dbReference>
<dbReference type="PANTHER" id="PTHR21299:SF2">
    <property type="entry name" value="CYTIDYLATE KINASE"/>
    <property type="match status" value="1"/>
</dbReference>
<evidence type="ECO:0000313" key="11">
    <source>
        <dbReference type="Proteomes" id="UP000290889"/>
    </source>
</evidence>
<evidence type="ECO:0000256" key="5">
    <source>
        <dbReference type="ARBA" id="ARBA00022840"/>
    </source>
</evidence>
<dbReference type="EC" id="2.7.4.25" evidence="8"/>
<evidence type="ECO:0000313" key="10">
    <source>
        <dbReference type="EMBL" id="QBA63773.1"/>
    </source>
</evidence>
<dbReference type="Gene3D" id="3.40.50.300">
    <property type="entry name" value="P-loop containing nucleotide triphosphate hydrolases"/>
    <property type="match status" value="1"/>
</dbReference>
<dbReference type="InterPro" id="IPR011994">
    <property type="entry name" value="Cytidylate_kinase_dom"/>
</dbReference>
<feature type="domain" description="Cytidylate kinase" evidence="9">
    <location>
        <begin position="6"/>
        <end position="223"/>
    </location>
</feature>
<comment type="similarity">
    <text evidence="1 8">Belongs to the cytidylate kinase family. Type 1 subfamily.</text>
</comment>